<protein>
    <submittedName>
        <fullName evidence="9">C-type cytochrome</fullName>
    </submittedName>
</protein>
<dbReference type="InterPro" id="IPR002327">
    <property type="entry name" value="Cyt_c_1A/1B"/>
</dbReference>
<organism evidence="9 10">
    <name type="scientific">Pseudahrensia aquimaris</name>
    <dbReference type="NCBI Taxonomy" id="744461"/>
    <lineage>
        <taxon>Bacteria</taxon>
        <taxon>Pseudomonadati</taxon>
        <taxon>Pseudomonadota</taxon>
        <taxon>Alphaproteobacteria</taxon>
        <taxon>Hyphomicrobiales</taxon>
        <taxon>Ahrensiaceae</taxon>
        <taxon>Pseudahrensia</taxon>
    </lineage>
</organism>
<dbReference type="InterPro" id="IPR009056">
    <property type="entry name" value="Cyt_c-like_dom"/>
</dbReference>
<keyword evidence="5 6" id="KW-0408">Iron</keyword>
<name>A0ABW3FH57_9HYPH</name>
<evidence type="ECO:0000313" key="10">
    <source>
        <dbReference type="Proteomes" id="UP001597101"/>
    </source>
</evidence>
<feature type="domain" description="Cytochrome c" evidence="8">
    <location>
        <begin position="33"/>
        <end position="145"/>
    </location>
</feature>
<dbReference type="Pfam" id="PF00034">
    <property type="entry name" value="Cytochrom_C"/>
    <property type="match status" value="1"/>
</dbReference>
<dbReference type="RefSeq" id="WP_377213684.1">
    <property type="nucleotide sequence ID" value="NZ_JBHTJV010000025.1"/>
</dbReference>
<dbReference type="InterPro" id="IPR036909">
    <property type="entry name" value="Cyt_c-like_dom_sf"/>
</dbReference>
<reference evidence="10" key="1">
    <citation type="journal article" date="2019" name="Int. J. Syst. Evol. Microbiol.">
        <title>The Global Catalogue of Microorganisms (GCM) 10K type strain sequencing project: providing services to taxonomists for standard genome sequencing and annotation.</title>
        <authorList>
            <consortium name="The Broad Institute Genomics Platform"/>
            <consortium name="The Broad Institute Genome Sequencing Center for Infectious Disease"/>
            <person name="Wu L."/>
            <person name="Ma J."/>
        </authorList>
    </citation>
    <scope>NUCLEOTIDE SEQUENCE [LARGE SCALE GENOMIC DNA]</scope>
    <source>
        <strain evidence="10">CCUG 60023</strain>
    </source>
</reference>
<keyword evidence="2 6" id="KW-0349">Heme</keyword>
<sequence>MSTFMKLTKASVLLGGFLLAGTTGAVAEGYAEGDAAAGEKVFKRCASCHMVGPDAKAKVGPPLTAVFGRTMGASEEFEGKYGDSLVALGATGAVWTPEEMFAYLEDPRKYLRAKLDDNKAKSKMAFKLKKDDQRNDVIAYIKTFSPDYKEGEGSTTESN</sequence>
<comment type="caution">
    <text evidence="9">The sequence shown here is derived from an EMBL/GenBank/DDBJ whole genome shotgun (WGS) entry which is preliminary data.</text>
</comment>
<accession>A0ABW3FH57</accession>
<keyword evidence="1" id="KW-0813">Transport</keyword>
<evidence type="ECO:0000256" key="1">
    <source>
        <dbReference type="ARBA" id="ARBA00022448"/>
    </source>
</evidence>
<evidence type="ECO:0000256" key="2">
    <source>
        <dbReference type="ARBA" id="ARBA00022617"/>
    </source>
</evidence>
<feature type="chain" id="PRO_5046086616" evidence="7">
    <location>
        <begin position="28"/>
        <end position="159"/>
    </location>
</feature>
<dbReference type="SUPFAM" id="SSF46626">
    <property type="entry name" value="Cytochrome c"/>
    <property type="match status" value="1"/>
</dbReference>
<dbReference type="Gene3D" id="1.10.760.10">
    <property type="entry name" value="Cytochrome c-like domain"/>
    <property type="match status" value="1"/>
</dbReference>
<dbReference type="PROSITE" id="PS51007">
    <property type="entry name" value="CYTC"/>
    <property type="match status" value="1"/>
</dbReference>
<dbReference type="PANTHER" id="PTHR11961">
    <property type="entry name" value="CYTOCHROME C"/>
    <property type="match status" value="1"/>
</dbReference>
<evidence type="ECO:0000256" key="3">
    <source>
        <dbReference type="ARBA" id="ARBA00022723"/>
    </source>
</evidence>
<keyword evidence="7" id="KW-0732">Signal</keyword>
<keyword evidence="4" id="KW-0249">Electron transport</keyword>
<evidence type="ECO:0000259" key="8">
    <source>
        <dbReference type="PROSITE" id="PS51007"/>
    </source>
</evidence>
<keyword evidence="3 6" id="KW-0479">Metal-binding</keyword>
<evidence type="ECO:0000256" key="6">
    <source>
        <dbReference type="PROSITE-ProRule" id="PRU00433"/>
    </source>
</evidence>
<keyword evidence="10" id="KW-1185">Reference proteome</keyword>
<feature type="signal peptide" evidence="7">
    <location>
        <begin position="1"/>
        <end position="27"/>
    </location>
</feature>
<dbReference type="PRINTS" id="PR00604">
    <property type="entry name" value="CYTCHRMECIAB"/>
</dbReference>
<dbReference type="EMBL" id="JBHTJV010000025">
    <property type="protein sequence ID" value="MFD0917836.1"/>
    <property type="molecule type" value="Genomic_DNA"/>
</dbReference>
<gene>
    <name evidence="9" type="ORF">ACFQ14_15635</name>
</gene>
<dbReference type="Proteomes" id="UP001597101">
    <property type="component" value="Unassembled WGS sequence"/>
</dbReference>
<evidence type="ECO:0000256" key="4">
    <source>
        <dbReference type="ARBA" id="ARBA00022982"/>
    </source>
</evidence>
<proteinExistence type="predicted"/>
<evidence type="ECO:0000256" key="5">
    <source>
        <dbReference type="ARBA" id="ARBA00023004"/>
    </source>
</evidence>
<evidence type="ECO:0000313" key="9">
    <source>
        <dbReference type="EMBL" id="MFD0917836.1"/>
    </source>
</evidence>
<evidence type="ECO:0000256" key="7">
    <source>
        <dbReference type="SAM" id="SignalP"/>
    </source>
</evidence>